<dbReference type="InterPro" id="IPR036890">
    <property type="entry name" value="HATPase_C_sf"/>
</dbReference>
<dbReference type="Pfam" id="PF08676">
    <property type="entry name" value="MutL_C"/>
    <property type="match status" value="1"/>
</dbReference>
<dbReference type="CDD" id="cd00782">
    <property type="entry name" value="MutL_Trans"/>
    <property type="match status" value="1"/>
</dbReference>
<dbReference type="NCBIfam" id="TIGR00585">
    <property type="entry name" value="mutl"/>
    <property type="match status" value="1"/>
</dbReference>
<keyword evidence="8" id="KW-0378">Hydrolase</keyword>
<keyword evidence="9" id="KW-1185">Reference proteome</keyword>
<evidence type="ECO:0000313" key="8">
    <source>
        <dbReference type="EMBL" id="NLR29736.1"/>
    </source>
</evidence>
<evidence type="ECO:0000256" key="4">
    <source>
        <dbReference type="HAMAP-Rule" id="MF_00149"/>
    </source>
</evidence>
<dbReference type="HAMAP" id="MF_00149">
    <property type="entry name" value="DNA_mis_repair"/>
    <property type="match status" value="1"/>
</dbReference>
<dbReference type="PROSITE" id="PS00058">
    <property type="entry name" value="DNA_MISMATCH_REPAIR_1"/>
    <property type="match status" value="1"/>
</dbReference>
<dbReference type="PANTHER" id="PTHR10073:SF12">
    <property type="entry name" value="DNA MISMATCH REPAIR PROTEIN MLH1"/>
    <property type="match status" value="1"/>
</dbReference>
<keyword evidence="8" id="KW-0255">Endonuclease</keyword>
<dbReference type="InterPro" id="IPR020568">
    <property type="entry name" value="Ribosomal_Su5_D2-typ_SF"/>
</dbReference>
<name>A0ABX1L608_9LACO</name>
<feature type="region of interest" description="Disordered" evidence="5">
    <location>
        <begin position="426"/>
        <end position="445"/>
    </location>
</feature>
<dbReference type="CDD" id="cd16926">
    <property type="entry name" value="HATPase_MutL-MLH-PMS-like"/>
    <property type="match status" value="1"/>
</dbReference>
<dbReference type="EMBL" id="JAAVSD010000013">
    <property type="protein sequence ID" value="NLR29736.1"/>
    <property type="molecule type" value="Genomic_DNA"/>
</dbReference>
<accession>A0ABX1L608</accession>
<dbReference type="InterPro" id="IPR038973">
    <property type="entry name" value="MutL/Mlh/Pms-like"/>
</dbReference>
<gene>
    <name evidence="4 8" type="primary">mutL</name>
    <name evidence="8" type="ORF">HEQ44_06015</name>
</gene>
<proteinExistence type="inferred from homology"/>
<comment type="caution">
    <text evidence="8">The sequence shown here is derived from an EMBL/GenBank/DDBJ whole genome shotgun (WGS) entry which is preliminary data.</text>
</comment>
<dbReference type="InterPro" id="IPR037198">
    <property type="entry name" value="MutL_C_sf"/>
</dbReference>
<dbReference type="Gene3D" id="3.30.1540.20">
    <property type="entry name" value="MutL, C-terminal domain, dimerisation subdomain"/>
    <property type="match status" value="1"/>
</dbReference>
<dbReference type="InterPro" id="IPR014762">
    <property type="entry name" value="DNA_mismatch_repair_CS"/>
</dbReference>
<evidence type="ECO:0000256" key="5">
    <source>
        <dbReference type="SAM" id="MobiDB-lite"/>
    </source>
</evidence>
<dbReference type="RefSeq" id="WP_168849833.1">
    <property type="nucleotide sequence ID" value="NZ_JAAVSD010000013.1"/>
</dbReference>
<comment type="similarity">
    <text evidence="1 4">Belongs to the DNA mismatch repair MutL/HexB family.</text>
</comment>
<evidence type="ECO:0000256" key="1">
    <source>
        <dbReference type="ARBA" id="ARBA00006082"/>
    </source>
</evidence>
<evidence type="ECO:0000259" key="6">
    <source>
        <dbReference type="SMART" id="SM00853"/>
    </source>
</evidence>
<reference evidence="8 9" key="1">
    <citation type="submission" date="2020-03" db="EMBL/GenBank/DDBJ databases">
        <authorList>
            <person name="Zhang Z."/>
            <person name="Guo Z."/>
            <person name="Hou Q."/>
            <person name="Shen X."/>
        </authorList>
    </citation>
    <scope>NUCLEOTIDE SEQUENCE [LARGE SCALE GENOMIC DNA]</scope>
    <source>
        <strain evidence="8 9">HBUAS51329</strain>
    </source>
</reference>
<dbReference type="InterPro" id="IPR042121">
    <property type="entry name" value="MutL_C_regsub"/>
</dbReference>
<keyword evidence="2 4" id="KW-0227">DNA damage</keyword>
<dbReference type="Gene3D" id="3.30.230.10">
    <property type="match status" value="1"/>
</dbReference>
<feature type="domain" description="MutL C-terminal dimerisation" evidence="6">
    <location>
        <begin position="472"/>
        <end position="614"/>
    </location>
</feature>
<dbReference type="Proteomes" id="UP000707477">
    <property type="component" value="Unassembled WGS sequence"/>
</dbReference>
<evidence type="ECO:0000256" key="3">
    <source>
        <dbReference type="ARBA" id="ARBA00023204"/>
    </source>
</evidence>
<dbReference type="Pfam" id="PF13589">
    <property type="entry name" value="HATPase_c_3"/>
    <property type="match status" value="1"/>
</dbReference>
<comment type="function">
    <text evidence="4">This protein is involved in the repair of mismatches in DNA. It is required for dam-dependent methyl-directed DNA mismatch repair. May act as a 'molecular matchmaker', a protein that promotes the formation of a stable complex between two or more DNA-binding proteins in an ATP-dependent manner without itself being part of a final effector complex.</text>
</comment>
<dbReference type="InterPro" id="IPR020667">
    <property type="entry name" value="DNA_mismatch_repair_MutL"/>
</dbReference>
<evidence type="ECO:0000259" key="7">
    <source>
        <dbReference type="SMART" id="SM01340"/>
    </source>
</evidence>
<keyword evidence="8" id="KW-0540">Nuclease</keyword>
<evidence type="ECO:0000313" key="9">
    <source>
        <dbReference type="Proteomes" id="UP000707477"/>
    </source>
</evidence>
<dbReference type="InterPro" id="IPR013507">
    <property type="entry name" value="DNA_mismatch_S5_2-like"/>
</dbReference>
<dbReference type="InterPro" id="IPR014790">
    <property type="entry name" value="MutL_C"/>
</dbReference>
<organism evidence="8 9">
    <name type="scientific">Levilactobacillus tujiorum</name>
    <dbReference type="NCBI Taxonomy" id="2912243"/>
    <lineage>
        <taxon>Bacteria</taxon>
        <taxon>Bacillati</taxon>
        <taxon>Bacillota</taxon>
        <taxon>Bacilli</taxon>
        <taxon>Lactobacillales</taxon>
        <taxon>Lactobacillaceae</taxon>
        <taxon>Levilactobacillus</taxon>
    </lineage>
</organism>
<dbReference type="InterPro" id="IPR014721">
    <property type="entry name" value="Ribsml_uS5_D2-typ_fold_subgr"/>
</dbReference>
<sequence>MPKIHELASVLADQIAAGEVVERPASVVKELVENAVDAHSKQVDITVEEAGLQRITVVDDGDGIADEDAEMAFKRHATSKITDRKDLFRIKSLGFRGEALPSIASVADVTLTTSTGGVGTLIHNVGGIIKEHTAAAARKGTTVTVKDLFGNVPARLKYLKSPATELARITDIVNRLALSYPNVAFSLVHNGRELTRTTGRGDLQQVIAGIYGVQSARKMVAIKGANPDFKVTGYVSLPELTRASRQYISLLLNGRYIHNFQLSKALIAGYGSKLMVGRYPLAVLDIKMDPLLVDVNVHPTKQEVRISQEPELTQLIQETVFKRLSTENLIPDVFNELPKAKTTEPATDQLTMALNDASTKYEAPQAAPTPVANSAAPSRPAPTHTAGSQPLTTPEEVPVEPVVVHQRTDFQLPSVQAFDAKYQAEQPGAPLGGATESAADEPAVAAQSLEPVPQATQLSQAQPQQRFPALRYLGQVHGTYLLAEADDGLYLIDQHAAQERVNYEFYRQAIGEVSDDEQKLLVPIVLDYPTTDVLELSNHIDTLDSVGVHLESFGPNSFIVHEHPTWFKAGQETDTIKEMVDWVLKDGKISVAAFREKTAIMMSCKRAIKANHHLDDQQARALLKKLATAENPFNCPHGRPVLVHLTDQDLEKLFKRIQDPHHSGDDWGE</sequence>
<dbReference type="SUPFAM" id="SSF54211">
    <property type="entry name" value="Ribosomal protein S5 domain 2-like"/>
    <property type="match status" value="1"/>
</dbReference>
<protein>
    <recommendedName>
        <fullName evidence="4">DNA mismatch repair protein MutL</fullName>
    </recommendedName>
</protein>
<dbReference type="PANTHER" id="PTHR10073">
    <property type="entry name" value="DNA MISMATCH REPAIR PROTEIN MLH, PMS, MUTL"/>
    <property type="match status" value="1"/>
</dbReference>
<dbReference type="Gene3D" id="3.30.565.10">
    <property type="entry name" value="Histidine kinase-like ATPase, C-terminal domain"/>
    <property type="match status" value="1"/>
</dbReference>
<dbReference type="Gene3D" id="3.30.1370.100">
    <property type="entry name" value="MutL, C-terminal domain, regulatory subdomain"/>
    <property type="match status" value="1"/>
</dbReference>
<evidence type="ECO:0000256" key="2">
    <source>
        <dbReference type="ARBA" id="ARBA00022763"/>
    </source>
</evidence>
<dbReference type="SMART" id="SM00853">
    <property type="entry name" value="MutL_C"/>
    <property type="match status" value="1"/>
</dbReference>
<dbReference type="InterPro" id="IPR042120">
    <property type="entry name" value="MutL_C_dimsub"/>
</dbReference>
<dbReference type="Pfam" id="PF01119">
    <property type="entry name" value="DNA_mis_repair"/>
    <property type="match status" value="1"/>
</dbReference>
<dbReference type="InterPro" id="IPR002099">
    <property type="entry name" value="MutL/Mlh/PMS"/>
</dbReference>
<keyword evidence="3 4" id="KW-0234">DNA repair</keyword>
<feature type="domain" description="DNA mismatch repair protein S5" evidence="7">
    <location>
        <begin position="207"/>
        <end position="325"/>
    </location>
</feature>
<dbReference type="GO" id="GO:0004519">
    <property type="term" value="F:endonuclease activity"/>
    <property type="evidence" value="ECO:0007669"/>
    <property type="project" value="UniProtKB-KW"/>
</dbReference>
<dbReference type="SUPFAM" id="SSF118116">
    <property type="entry name" value="DNA mismatch repair protein MutL"/>
    <property type="match status" value="1"/>
</dbReference>
<feature type="region of interest" description="Disordered" evidence="5">
    <location>
        <begin position="360"/>
        <end position="394"/>
    </location>
</feature>
<dbReference type="NCBIfam" id="NF000950">
    <property type="entry name" value="PRK00095.1-3"/>
    <property type="match status" value="1"/>
</dbReference>
<dbReference type="SMART" id="SM01340">
    <property type="entry name" value="DNA_mis_repair"/>
    <property type="match status" value="1"/>
</dbReference>
<dbReference type="SUPFAM" id="SSF55874">
    <property type="entry name" value="ATPase domain of HSP90 chaperone/DNA topoisomerase II/histidine kinase"/>
    <property type="match status" value="1"/>
</dbReference>